<feature type="region of interest" description="Disordered" evidence="1">
    <location>
        <begin position="253"/>
        <end position="280"/>
    </location>
</feature>
<evidence type="ECO:0000313" key="3">
    <source>
        <dbReference type="Proteomes" id="UP000504610"/>
    </source>
</evidence>
<reference evidence="4" key="2">
    <citation type="submission" date="2025-08" db="UniProtKB">
        <authorList>
            <consortium name="RefSeq"/>
        </authorList>
    </citation>
    <scope>IDENTIFICATION</scope>
    <source>
        <tissue evidence="4">Leaf</tissue>
    </source>
</reference>
<dbReference type="AlphaFoldDB" id="A0A6J0KLP8"/>
<dbReference type="InterPro" id="IPR044822">
    <property type="entry name" value="Myb_DNA-bind_4"/>
</dbReference>
<sequence length="280" mass="31104">MEEGDETQSPVNPSSPAPILPTVASSSSQSPLALTVHTPSVNKNGRSGGGGGREDCWSEEATKVLIDAWGDRFAEPGKGTLKQQQWHQVAEIVNESGHCKYTRTDVQCKNRIDCQPRIDTVKKKYKQEKAKIASSGDNGPSKWAFFNKLEALIGGGGEAPPMRWHFRKRSASETESESEPEPEHSAESLPPKRLKMGVGEVAKAILGFTEAYEKAETGKIKVLLELEKERMKFVKEMELQRMQFLKTQMEITQKSQVEERGKTRIDDDDRNVKNSGDVSS</sequence>
<dbReference type="OrthoDB" id="2019351at2759"/>
<dbReference type="Gene3D" id="1.10.10.60">
    <property type="entry name" value="Homeodomain-like"/>
    <property type="match status" value="1"/>
</dbReference>
<name>A0A6J0KLP8_RAPSA</name>
<dbReference type="PANTHER" id="PTHR31307">
    <property type="entry name" value="TRIHELIX TRANSCRIPTION FACTOR ASIL2"/>
    <property type="match status" value="1"/>
</dbReference>
<keyword evidence="3" id="KW-1185">Reference proteome</keyword>
<dbReference type="PANTHER" id="PTHR31307:SF39">
    <property type="entry name" value="TRIHELIX TRANSCRIPTION FACTOR ASIL1"/>
    <property type="match status" value="1"/>
</dbReference>
<feature type="compositionally biased region" description="Polar residues" evidence="1">
    <location>
        <begin position="23"/>
        <end position="44"/>
    </location>
</feature>
<feature type="region of interest" description="Disordered" evidence="1">
    <location>
        <begin position="168"/>
        <end position="192"/>
    </location>
</feature>
<dbReference type="Proteomes" id="UP000504610">
    <property type="component" value="Chromosome 8"/>
</dbReference>
<dbReference type="RefSeq" id="XP_018448887.1">
    <property type="nucleotide sequence ID" value="XM_018593385.2"/>
</dbReference>
<dbReference type="GO" id="GO:0000976">
    <property type="term" value="F:transcription cis-regulatory region binding"/>
    <property type="evidence" value="ECO:0007669"/>
    <property type="project" value="TreeGrafter"/>
</dbReference>
<dbReference type="GO" id="GO:0005634">
    <property type="term" value="C:nucleus"/>
    <property type="evidence" value="ECO:0007669"/>
    <property type="project" value="TreeGrafter"/>
</dbReference>
<dbReference type="InterPro" id="IPR044823">
    <property type="entry name" value="ASIL1/2-like"/>
</dbReference>
<dbReference type="GeneID" id="108820443"/>
<reference evidence="3" key="1">
    <citation type="journal article" date="2019" name="Database">
        <title>The radish genome database (RadishGD): an integrated information resource for radish genomics.</title>
        <authorList>
            <person name="Yu H.J."/>
            <person name="Baek S."/>
            <person name="Lee Y.J."/>
            <person name="Cho A."/>
            <person name="Mun J.H."/>
        </authorList>
    </citation>
    <scope>NUCLEOTIDE SEQUENCE [LARGE SCALE GENOMIC DNA]</scope>
    <source>
        <strain evidence="3">cv. WK10039</strain>
    </source>
</reference>
<accession>A0A6J0KLP8</accession>
<evidence type="ECO:0000313" key="4">
    <source>
        <dbReference type="RefSeq" id="XP_018448887.1"/>
    </source>
</evidence>
<gene>
    <name evidence="4" type="primary">LOC108820443</name>
</gene>
<feature type="domain" description="Myb/SANT-like DNA-binding" evidence="2">
    <location>
        <begin position="55"/>
        <end position="152"/>
    </location>
</feature>
<feature type="compositionally biased region" description="Basic and acidic residues" evidence="1">
    <location>
        <begin position="256"/>
        <end position="272"/>
    </location>
</feature>
<proteinExistence type="predicted"/>
<organism evidence="3 4">
    <name type="scientific">Raphanus sativus</name>
    <name type="common">Radish</name>
    <name type="synonym">Raphanus raphanistrum var. sativus</name>
    <dbReference type="NCBI Taxonomy" id="3726"/>
    <lineage>
        <taxon>Eukaryota</taxon>
        <taxon>Viridiplantae</taxon>
        <taxon>Streptophyta</taxon>
        <taxon>Embryophyta</taxon>
        <taxon>Tracheophyta</taxon>
        <taxon>Spermatophyta</taxon>
        <taxon>Magnoliopsida</taxon>
        <taxon>eudicotyledons</taxon>
        <taxon>Gunneridae</taxon>
        <taxon>Pentapetalae</taxon>
        <taxon>rosids</taxon>
        <taxon>malvids</taxon>
        <taxon>Brassicales</taxon>
        <taxon>Brassicaceae</taxon>
        <taxon>Brassiceae</taxon>
        <taxon>Raphanus</taxon>
    </lineage>
</organism>
<feature type="region of interest" description="Disordered" evidence="1">
    <location>
        <begin position="1"/>
        <end position="56"/>
    </location>
</feature>
<evidence type="ECO:0000256" key="1">
    <source>
        <dbReference type="SAM" id="MobiDB-lite"/>
    </source>
</evidence>
<dbReference type="Pfam" id="PF13837">
    <property type="entry name" value="Myb_DNA-bind_4"/>
    <property type="match status" value="1"/>
</dbReference>
<evidence type="ECO:0000259" key="2">
    <source>
        <dbReference type="Pfam" id="PF13837"/>
    </source>
</evidence>
<dbReference type="KEGG" id="rsz:108820443"/>
<protein>
    <submittedName>
        <fullName evidence="4">Trihelix transcription factor ASIL1</fullName>
    </submittedName>
</protein>